<evidence type="ECO:0000256" key="1">
    <source>
        <dbReference type="SAM" id="Coils"/>
    </source>
</evidence>
<dbReference type="GO" id="GO:0005634">
    <property type="term" value="C:nucleus"/>
    <property type="evidence" value="ECO:0007669"/>
    <property type="project" value="TreeGrafter"/>
</dbReference>
<comment type="caution">
    <text evidence="3">The sequence shown here is derived from an EMBL/GenBank/DDBJ whole genome shotgun (WGS) entry which is preliminary data.</text>
</comment>
<name>A0A9P6T5L6_9BASI</name>
<dbReference type="SUPFAM" id="SSF81383">
    <property type="entry name" value="F-box domain"/>
    <property type="match status" value="1"/>
</dbReference>
<sequence length="535" mass="62427">MDTPLEGNSEVSHTLPWSHNPRRIQPLGNLWLSDDPKAIYYRERSFGTLSKIPDELLLLIFTELEPKDLHLAQGVSRYFFGWCVGLDGIWKVAYLSQRNKLVDWKGTWRSTYFGRNQKLETDRIELSNVYSDILFQPYLAAGFSISKMIGLDRFTFLDRIKRMKGSDEVGLEKFGYDRPLILNDLMKDWKAMNWSLDLLSFRFPKVEFRAESSLVTILDYQNYYDDCLTEESPLYLFDAEFVEKTSKVERLGGLGLDYCVPKLFQCDLFSCLGSKRPDFRWLIIGPARSGSTWHKDPNGTSAWNAVITGRKLWICFPPDLTPPGVWVSEDESEVESPLSIAEWFLNYYQIAKEEYGPRAKDPLKKGQMVEGICEAGEIFYVPSGWWHLVVNLEGSIAITQNFVSEFELVDVLRFMKYRPDQLSGFRNIEKQEVLKEFLNALRQSNQISIEKLNESIKKMEENKREEQDFNLQIKKRRRRTMNHKSESIWEKLLNKTKKPRKLENGQEIDEKKVNDSLDGLFTFGFLVEDDSESLW</sequence>
<keyword evidence="1" id="KW-0175">Coiled coil</keyword>
<dbReference type="OrthoDB" id="424465at2759"/>
<dbReference type="PANTHER" id="PTHR12480">
    <property type="entry name" value="ARGININE DEMETHYLASE AND LYSYL-HYDROXYLASE JMJD"/>
    <property type="match status" value="1"/>
</dbReference>
<evidence type="ECO:0000259" key="2">
    <source>
        <dbReference type="PROSITE" id="PS51184"/>
    </source>
</evidence>
<dbReference type="EMBL" id="MU167542">
    <property type="protein sequence ID" value="KAG0139675.1"/>
    <property type="molecule type" value="Genomic_DNA"/>
</dbReference>
<proteinExistence type="predicted"/>
<dbReference type="InterPro" id="IPR003347">
    <property type="entry name" value="JmjC_dom"/>
</dbReference>
<dbReference type="SMART" id="SM00558">
    <property type="entry name" value="JmjC"/>
    <property type="match status" value="1"/>
</dbReference>
<accession>A0A9P6T5L6</accession>
<protein>
    <recommendedName>
        <fullName evidence="2">JmjC domain-containing protein</fullName>
    </recommendedName>
</protein>
<dbReference type="PANTHER" id="PTHR12480:SF21">
    <property type="entry name" value="JMJC DOMAIN-CONTAINING PROTEIN 8"/>
    <property type="match status" value="1"/>
</dbReference>
<dbReference type="AlphaFoldDB" id="A0A9P6T5L6"/>
<evidence type="ECO:0000313" key="4">
    <source>
        <dbReference type="Proteomes" id="UP000886653"/>
    </source>
</evidence>
<gene>
    <name evidence="3" type="ORF">CROQUDRAFT_666154</name>
</gene>
<dbReference type="InterPro" id="IPR001810">
    <property type="entry name" value="F-box_dom"/>
</dbReference>
<evidence type="ECO:0000313" key="3">
    <source>
        <dbReference type="EMBL" id="KAG0139675.1"/>
    </source>
</evidence>
<feature type="domain" description="JmjC" evidence="2">
    <location>
        <begin position="249"/>
        <end position="419"/>
    </location>
</feature>
<dbReference type="InterPro" id="IPR050910">
    <property type="entry name" value="JMJD6_ArgDemeth/LysHydrox"/>
</dbReference>
<dbReference type="Pfam" id="PF13621">
    <property type="entry name" value="Cupin_8"/>
    <property type="match status" value="1"/>
</dbReference>
<feature type="coiled-coil region" evidence="1">
    <location>
        <begin position="442"/>
        <end position="469"/>
    </location>
</feature>
<reference evidence="3" key="1">
    <citation type="submission" date="2013-11" db="EMBL/GenBank/DDBJ databases">
        <title>Genome sequence of the fusiform rust pathogen reveals effectors for host alternation and coevolution with pine.</title>
        <authorList>
            <consortium name="DOE Joint Genome Institute"/>
            <person name="Smith K."/>
            <person name="Pendleton A."/>
            <person name="Kubisiak T."/>
            <person name="Anderson C."/>
            <person name="Salamov A."/>
            <person name="Aerts A."/>
            <person name="Riley R."/>
            <person name="Clum A."/>
            <person name="Lindquist E."/>
            <person name="Ence D."/>
            <person name="Campbell M."/>
            <person name="Kronenberg Z."/>
            <person name="Feau N."/>
            <person name="Dhillon B."/>
            <person name="Hamelin R."/>
            <person name="Burleigh J."/>
            <person name="Smith J."/>
            <person name="Yandell M."/>
            <person name="Nelson C."/>
            <person name="Grigoriev I."/>
            <person name="Davis J."/>
        </authorList>
    </citation>
    <scope>NUCLEOTIDE SEQUENCE</scope>
    <source>
        <strain evidence="3">G11</strain>
    </source>
</reference>
<dbReference type="Proteomes" id="UP000886653">
    <property type="component" value="Unassembled WGS sequence"/>
</dbReference>
<organism evidence="3 4">
    <name type="scientific">Cronartium quercuum f. sp. fusiforme G11</name>
    <dbReference type="NCBI Taxonomy" id="708437"/>
    <lineage>
        <taxon>Eukaryota</taxon>
        <taxon>Fungi</taxon>
        <taxon>Dikarya</taxon>
        <taxon>Basidiomycota</taxon>
        <taxon>Pucciniomycotina</taxon>
        <taxon>Pucciniomycetes</taxon>
        <taxon>Pucciniales</taxon>
        <taxon>Coleosporiaceae</taxon>
        <taxon>Cronartium</taxon>
    </lineage>
</organism>
<dbReference type="PROSITE" id="PS51184">
    <property type="entry name" value="JMJC"/>
    <property type="match status" value="1"/>
</dbReference>
<dbReference type="GO" id="GO:0000987">
    <property type="term" value="F:cis-regulatory region sequence-specific DNA binding"/>
    <property type="evidence" value="ECO:0007669"/>
    <property type="project" value="TreeGrafter"/>
</dbReference>
<dbReference type="Gene3D" id="2.60.120.650">
    <property type="entry name" value="Cupin"/>
    <property type="match status" value="1"/>
</dbReference>
<dbReference type="Pfam" id="PF12937">
    <property type="entry name" value="F-box-like"/>
    <property type="match status" value="1"/>
</dbReference>
<dbReference type="Gene3D" id="1.20.1280.50">
    <property type="match status" value="1"/>
</dbReference>
<dbReference type="InterPro" id="IPR036047">
    <property type="entry name" value="F-box-like_dom_sf"/>
</dbReference>
<dbReference type="InterPro" id="IPR041667">
    <property type="entry name" value="Cupin_8"/>
</dbReference>
<keyword evidence="4" id="KW-1185">Reference proteome</keyword>
<dbReference type="SUPFAM" id="SSF51197">
    <property type="entry name" value="Clavaminate synthase-like"/>
    <property type="match status" value="1"/>
</dbReference>
<dbReference type="CDD" id="cd09917">
    <property type="entry name" value="F-box_SF"/>
    <property type="match status" value="1"/>
</dbReference>